<comment type="caution">
    <text evidence="1">The sequence shown here is derived from an EMBL/GenBank/DDBJ whole genome shotgun (WGS) entry which is preliminary data.</text>
</comment>
<sequence length="268" mass="29618">MTVLAASDKPSGVSSAKLVLYRLLARYLTALAARPLRTKCITSATLLFIQETLSSRLSGSPKPALPAKGTATRKYVPIQVWGLLRELGVGEKNFQMAAYGALISAPLSHFFVKYVQLFAVNAEPNPYFETLTHDFYSLYSFFQKIFAGKTDALSKILQIIAMQLIQVGTMNIESPITALAYISSMAVINGARSTEAIKKTVQAGYFSILKSMWISSPIAIAFAQKFLPAETWVVWFNLVSFTMGTFMTVLIKRKQLALQAHAKKQNKE</sequence>
<organism evidence="1 2">
    <name type="scientific">Naganishia onofrii</name>
    <dbReference type="NCBI Taxonomy" id="1851511"/>
    <lineage>
        <taxon>Eukaryota</taxon>
        <taxon>Fungi</taxon>
        <taxon>Dikarya</taxon>
        <taxon>Basidiomycota</taxon>
        <taxon>Agaricomycotina</taxon>
        <taxon>Tremellomycetes</taxon>
        <taxon>Filobasidiales</taxon>
        <taxon>Filobasidiaceae</taxon>
        <taxon>Naganishia</taxon>
    </lineage>
</organism>
<evidence type="ECO:0000313" key="1">
    <source>
        <dbReference type="EMBL" id="KAJ9125890.1"/>
    </source>
</evidence>
<protein>
    <submittedName>
        <fullName evidence="1">Uncharacterized protein</fullName>
    </submittedName>
</protein>
<reference evidence="1" key="1">
    <citation type="submission" date="2023-04" db="EMBL/GenBank/DDBJ databases">
        <title>Draft Genome sequencing of Naganishia species isolated from polar environments using Oxford Nanopore Technology.</title>
        <authorList>
            <person name="Leo P."/>
            <person name="Venkateswaran K."/>
        </authorList>
    </citation>
    <scope>NUCLEOTIDE SEQUENCE</scope>
    <source>
        <strain evidence="1">DBVPG 5303</strain>
    </source>
</reference>
<dbReference type="Proteomes" id="UP001234202">
    <property type="component" value="Unassembled WGS sequence"/>
</dbReference>
<gene>
    <name evidence="1" type="ORF">QFC24_002675</name>
</gene>
<keyword evidence="2" id="KW-1185">Reference proteome</keyword>
<name>A0ACC2XPA5_9TREE</name>
<dbReference type="EMBL" id="JASBWV010000007">
    <property type="protein sequence ID" value="KAJ9125890.1"/>
    <property type="molecule type" value="Genomic_DNA"/>
</dbReference>
<evidence type="ECO:0000313" key="2">
    <source>
        <dbReference type="Proteomes" id="UP001234202"/>
    </source>
</evidence>
<accession>A0ACC2XPA5</accession>
<proteinExistence type="predicted"/>